<organism evidence="1 2">
    <name type="scientific">Litorivita pollutaquae</name>
    <dbReference type="NCBI Taxonomy" id="2200892"/>
    <lineage>
        <taxon>Bacteria</taxon>
        <taxon>Pseudomonadati</taxon>
        <taxon>Pseudomonadota</taxon>
        <taxon>Alphaproteobacteria</taxon>
        <taxon>Rhodobacterales</taxon>
        <taxon>Paracoccaceae</taxon>
        <taxon>Litorivita</taxon>
    </lineage>
</organism>
<proteinExistence type="predicted"/>
<sequence>MIKSLLSGIGGAFPRTALTFDYNVARPRATGIRAIHDMFTLPSITPFARREQSAQTAGIL</sequence>
<evidence type="ECO:0000313" key="1">
    <source>
        <dbReference type="EMBL" id="PYC46986.1"/>
    </source>
</evidence>
<keyword evidence="2" id="KW-1185">Reference proteome</keyword>
<accession>A0A2V4NQK7</accession>
<dbReference type="Proteomes" id="UP000248012">
    <property type="component" value="Unassembled WGS sequence"/>
</dbReference>
<reference evidence="1 2" key="1">
    <citation type="submission" date="2018-05" db="EMBL/GenBank/DDBJ databases">
        <title>Oceanovita maritima gen. nov., sp. nov., a marine bacterium in the family Rhodobacteraceae isolated from surface seawater of Lundu port Xiamen, China.</title>
        <authorList>
            <person name="Hetharua B.H."/>
            <person name="Min D."/>
            <person name="Liao H."/>
            <person name="Tian Y."/>
        </authorList>
    </citation>
    <scope>NUCLEOTIDE SEQUENCE [LARGE SCALE GENOMIC DNA]</scope>
    <source>
        <strain evidence="1 2">FSX-11</strain>
    </source>
</reference>
<gene>
    <name evidence="1" type="ORF">DI396_12230</name>
</gene>
<comment type="caution">
    <text evidence="1">The sequence shown here is derived from an EMBL/GenBank/DDBJ whole genome shotgun (WGS) entry which is preliminary data.</text>
</comment>
<protein>
    <submittedName>
        <fullName evidence="1">Uncharacterized protein</fullName>
    </submittedName>
</protein>
<dbReference type="EMBL" id="QFVT01000008">
    <property type="protein sequence ID" value="PYC46986.1"/>
    <property type="molecule type" value="Genomic_DNA"/>
</dbReference>
<dbReference type="AlphaFoldDB" id="A0A2V4NQK7"/>
<name>A0A2V4NQK7_9RHOB</name>
<evidence type="ECO:0000313" key="2">
    <source>
        <dbReference type="Proteomes" id="UP000248012"/>
    </source>
</evidence>